<dbReference type="PANTHER" id="PTHR43394:SF27">
    <property type="entry name" value="ATP-DEPENDENT TRANSLOCASE ABCB1-LIKE"/>
    <property type="match status" value="1"/>
</dbReference>
<keyword evidence="6" id="KW-0067">ATP-binding</keyword>
<dbReference type="Pfam" id="PF00005">
    <property type="entry name" value="ABC_tran"/>
    <property type="match status" value="2"/>
</dbReference>
<feature type="transmembrane region" description="Helical" evidence="9">
    <location>
        <begin position="811"/>
        <end position="828"/>
    </location>
</feature>
<dbReference type="GO" id="GO:0015421">
    <property type="term" value="F:ABC-type oligopeptide transporter activity"/>
    <property type="evidence" value="ECO:0007669"/>
    <property type="project" value="TreeGrafter"/>
</dbReference>
<gene>
    <name evidence="12" type="ORF">CDAUBV1_LOCUS16777</name>
</gene>
<feature type="transmembrane region" description="Helical" evidence="9">
    <location>
        <begin position="25"/>
        <end position="52"/>
    </location>
</feature>
<evidence type="ECO:0000313" key="13">
    <source>
        <dbReference type="Proteomes" id="UP001497525"/>
    </source>
</evidence>
<proteinExistence type="inferred from homology"/>
<dbReference type="InterPro" id="IPR039421">
    <property type="entry name" value="Type_1_exporter"/>
</dbReference>
<keyword evidence="3" id="KW-0813">Transport</keyword>
<organism evidence="12 13">
    <name type="scientific">Calicophoron daubneyi</name>
    <name type="common">Rumen fluke</name>
    <name type="synonym">Paramphistomum daubneyi</name>
    <dbReference type="NCBI Taxonomy" id="300641"/>
    <lineage>
        <taxon>Eukaryota</taxon>
        <taxon>Metazoa</taxon>
        <taxon>Spiralia</taxon>
        <taxon>Lophotrochozoa</taxon>
        <taxon>Platyhelminthes</taxon>
        <taxon>Trematoda</taxon>
        <taxon>Digenea</taxon>
        <taxon>Plagiorchiida</taxon>
        <taxon>Pronocephalata</taxon>
        <taxon>Paramphistomoidea</taxon>
        <taxon>Paramphistomidae</taxon>
        <taxon>Calicophoron</taxon>
    </lineage>
</organism>
<dbReference type="GO" id="GO:0005524">
    <property type="term" value="F:ATP binding"/>
    <property type="evidence" value="ECO:0007669"/>
    <property type="project" value="UniProtKB-KW"/>
</dbReference>
<evidence type="ECO:0000256" key="4">
    <source>
        <dbReference type="ARBA" id="ARBA00022692"/>
    </source>
</evidence>
<dbReference type="FunFam" id="3.40.50.300:FF:000967">
    <property type="entry name" value="ABC multidrug transporter mdr4"/>
    <property type="match status" value="1"/>
</dbReference>
<dbReference type="PROSITE" id="PS00211">
    <property type="entry name" value="ABC_TRANSPORTER_1"/>
    <property type="match status" value="2"/>
</dbReference>
<dbReference type="PANTHER" id="PTHR43394">
    <property type="entry name" value="ATP-DEPENDENT PERMEASE MDL1, MITOCHONDRIAL"/>
    <property type="match status" value="1"/>
</dbReference>
<dbReference type="Pfam" id="PF00664">
    <property type="entry name" value="ABC_membrane"/>
    <property type="match status" value="2"/>
</dbReference>
<sequence>MKRREGQRNYSFRDLFRYASRLETLMTIAGVFLSIMVGSAFPLTILVFRLIVNDFMAPDISSMTASIYTTSIWFIVIGVVTSVLAFLQALLIEFPSFVQSRRIRLRFLKALFRQDIAWFDQQAVGDLMSRLSEDTLNIQMGVGCKLGDFAQNMSSFFMGLIIAFFTGWKLTLVACCMLPFILIGFGSFGGLAHYFIRKETVAYSKASAVAEEVLRLVRTVFAFGGEKKELSRYSSHLDDAASVGVKHATWLGFAGGFIGLSVYASAALVFWYGIKLIVSENYDAGTVILVFLNVIIGSMFLGGALPNMRYFFAAKISAKRIFEVIDRVPPIDKDQQGMVPKSFFSEIRFDGVAFAYPTRPSEMILDDFNLTIGENQTVAFVGSSGCGKSTVMHLFQRFFDPIQGKISVDGVDLRELDLHWYRSKVGFVQQEPVLFSGTIAENIRMGKLDATDDEVIEAAKLANAHHFIMKFPEGYSTRLAKDGTGLSVGQKQRLAIARAVVRNPRILILDEATSALDSQSEHLVQTALEKASVGRTVLVIAHRLSTVQSADKIVVMEGGQIRESGTHKELMDQDGLYATLVKTQGQVTVKLEEKTQQTIEDGDMEQFVHDIGIGNGLLAKKKLSLVSDDSGLLKQIPNPSVITRKPSALLRVMKLNRPEAWLLVLGAFSAIITGGIPPMFAILYSEIYGVFQQIRDPERMNERVAYVGGVMVLLGIIRLGGYVSQAYFFGVAGQRLTKRLRSMLFEAILRQDMAWFDRPENQVGTLTVKLASETNQIHPLCGSSMGHIVESTMLSLFSIAIGLYYSWKLTLIVLVFFPVVMISSFLHMRQLSSNSDDASESKAVQTAYESISLNRTLASFGLEAHFYDRYRLALRTEIGPQKRTLALYSVLHALAESFPIGSYAAGFSFGAYLVSKQEIELIGIFRVFAAISFAAQALGRTSRLGPDIKQALRAAARIFRIFDSKPTIVTSAGLRPQFELANAPITFEHLWFRYPSRPAVHVLKDFSHTVLPGQKVAFVGHSGCGKTSIFSILQRFYNPSNRSTESGIRIGDVNLTSLAPEWLRSRMAVVNQEPHLFDISLADNIAYGDNTRNVPLAEIIEAARQARIHDFIAGLPQGYATLAGPNGSGLSGGEKQRIAIARALIRQPALLVLDEATSALDAQTEKEVQASLDEAMVGRTCLISAHRLSAIKHTDLVVVMDNGMKVECGTPSELMEARGVYYALYHAQLLS</sequence>
<keyword evidence="5" id="KW-0547">Nucleotide-binding</keyword>
<dbReference type="GO" id="GO:0090374">
    <property type="term" value="P:oligopeptide export from mitochondrion"/>
    <property type="evidence" value="ECO:0007669"/>
    <property type="project" value="TreeGrafter"/>
</dbReference>
<evidence type="ECO:0000313" key="12">
    <source>
        <dbReference type="EMBL" id="CAL5141547.1"/>
    </source>
</evidence>
<dbReference type="InterPro" id="IPR017871">
    <property type="entry name" value="ABC_transporter-like_CS"/>
</dbReference>
<feature type="domain" description="ABC transmembrane type-1" evidence="11">
    <location>
        <begin position="28"/>
        <end position="313"/>
    </location>
</feature>
<dbReference type="InterPro" id="IPR003439">
    <property type="entry name" value="ABC_transporter-like_ATP-bd"/>
</dbReference>
<dbReference type="Gene3D" id="1.20.1560.10">
    <property type="entry name" value="ABC transporter type 1, transmembrane domain"/>
    <property type="match status" value="1"/>
</dbReference>
<comment type="subcellular location">
    <subcellularLocation>
        <location evidence="1">Membrane</location>
        <topology evidence="1">Multi-pass membrane protein</topology>
    </subcellularLocation>
</comment>
<dbReference type="InterPro" id="IPR011527">
    <property type="entry name" value="ABC1_TM_dom"/>
</dbReference>
<dbReference type="Proteomes" id="UP001497525">
    <property type="component" value="Unassembled WGS sequence"/>
</dbReference>
<evidence type="ECO:0000256" key="6">
    <source>
        <dbReference type="ARBA" id="ARBA00022840"/>
    </source>
</evidence>
<feature type="domain" description="ABC transporter" evidence="10">
    <location>
        <begin position="347"/>
        <end position="583"/>
    </location>
</feature>
<dbReference type="SMART" id="SM00382">
    <property type="entry name" value="AAA"/>
    <property type="match status" value="2"/>
</dbReference>
<dbReference type="GO" id="GO:0005743">
    <property type="term" value="C:mitochondrial inner membrane"/>
    <property type="evidence" value="ECO:0007669"/>
    <property type="project" value="TreeGrafter"/>
</dbReference>
<feature type="transmembrane region" description="Helical" evidence="9">
    <location>
        <begin position="171"/>
        <end position="196"/>
    </location>
</feature>
<dbReference type="InterPro" id="IPR036640">
    <property type="entry name" value="ABC1_TM_sf"/>
</dbReference>
<dbReference type="EMBL" id="CAXLJL010000889">
    <property type="protein sequence ID" value="CAL5141547.1"/>
    <property type="molecule type" value="Genomic_DNA"/>
</dbReference>
<feature type="transmembrane region" description="Helical" evidence="9">
    <location>
        <begin position="704"/>
        <end position="733"/>
    </location>
</feature>
<reference evidence="12" key="1">
    <citation type="submission" date="2024-06" db="EMBL/GenBank/DDBJ databases">
        <authorList>
            <person name="Liu X."/>
            <person name="Lenzi L."/>
            <person name="Haldenby T S."/>
            <person name="Uol C."/>
        </authorList>
    </citation>
    <scope>NUCLEOTIDE SEQUENCE</scope>
</reference>
<feature type="domain" description="ABC transporter" evidence="10">
    <location>
        <begin position="985"/>
        <end position="1227"/>
    </location>
</feature>
<evidence type="ECO:0000256" key="3">
    <source>
        <dbReference type="ARBA" id="ARBA00022448"/>
    </source>
</evidence>
<feature type="transmembrane region" description="Helical" evidence="9">
    <location>
        <begin position="660"/>
        <end position="684"/>
    </location>
</feature>
<dbReference type="SUPFAM" id="SSF52540">
    <property type="entry name" value="P-loop containing nucleoside triphosphate hydrolases"/>
    <property type="match status" value="2"/>
</dbReference>
<evidence type="ECO:0000256" key="1">
    <source>
        <dbReference type="ARBA" id="ARBA00004141"/>
    </source>
</evidence>
<feature type="transmembrane region" description="Helical" evidence="9">
    <location>
        <begin position="286"/>
        <end position="305"/>
    </location>
</feature>
<evidence type="ECO:0000259" key="10">
    <source>
        <dbReference type="PROSITE" id="PS50893"/>
    </source>
</evidence>
<dbReference type="InterPro" id="IPR003593">
    <property type="entry name" value="AAA+_ATPase"/>
</dbReference>
<dbReference type="Gene3D" id="3.40.50.300">
    <property type="entry name" value="P-loop containing nucleotide triphosphate hydrolases"/>
    <property type="match status" value="2"/>
</dbReference>
<dbReference type="InterPro" id="IPR027417">
    <property type="entry name" value="P-loop_NTPase"/>
</dbReference>
<dbReference type="AlphaFoldDB" id="A0AAV2TVW8"/>
<evidence type="ECO:0000256" key="8">
    <source>
        <dbReference type="ARBA" id="ARBA00023136"/>
    </source>
</evidence>
<dbReference type="CDD" id="cd18577">
    <property type="entry name" value="ABC_6TM_Pgp_ABCB1_D1_like"/>
    <property type="match status" value="1"/>
</dbReference>
<evidence type="ECO:0000256" key="2">
    <source>
        <dbReference type="ARBA" id="ARBA00007577"/>
    </source>
</evidence>
<keyword evidence="4 9" id="KW-0812">Transmembrane</keyword>
<evidence type="ECO:0000256" key="5">
    <source>
        <dbReference type="ARBA" id="ARBA00022741"/>
    </source>
</evidence>
<feature type="domain" description="ABC transmembrane type-1" evidence="11">
    <location>
        <begin position="664"/>
        <end position="950"/>
    </location>
</feature>
<evidence type="ECO:0000256" key="9">
    <source>
        <dbReference type="SAM" id="Phobius"/>
    </source>
</evidence>
<name>A0AAV2TVW8_CALDB</name>
<dbReference type="PROSITE" id="PS50893">
    <property type="entry name" value="ABC_TRANSPORTER_2"/>
    <property type="match status" value="2"/>
</dbReference>
<comment type="similarity">
    <text evidence="2">Belongs to the ABC transporter superfamily. ABCB family. Multidrug resistance exporter (TC 3.A.1.201) subfamily.</text>
</comment>
<comment type="caution">
    <text evidence="12">The sequence shown here is derived from an EMBL/GenBank/DDBJ whole genome shotgun (WGS) entry which is preliminary data.</text>
</comment>
<feature type="transmembrane region" description="Helical" evidence="9">
    <location>
        <begin position="250"/>
        <end position="274"/>
    </location>
</feature>
<feature type="transmembrane region" description="Helical" evidence="9">
    <location>
        <begin position="149"/>
        <end position="165"/>
    </location>
</feature>
<keyword evidence="8 9" id="KW-0472">Membrane</keyword>
<dbReference type="PROSITE" id="PS50929">
    <property type="entry name" value="ABC_TM1F"/>
    <property type="match status" value="2"/>
</dbReference>
<keyword evidence="7 9" id="KW-1133">Transmembrane helix</keyword>
<evidence type="ECO:0000256" key="7">
    <source>
        <dbReference type="ARBA" id="ARBA00022989"/>
    </source>
</evidence>
<dbReference type="FunFam" id="3.40.50.300:FF:000205">
    <property type="entry name" value="ABC transporter B family member 4"/>
    <property type="match status" value="1"/>
</dbReference>
<accession>A0AAV2TVW8</accession>
<dbReference type="CDD" id="cd03249">
    <property type="entry name" value="ABC_MTABC3_MDL1_MDL2"/>
    <property type="match status" value="2"/>
</dbReference>
<evidence type="ECO:0000259" key="11">
    <source>
        <dbReference type="PROSITE" id="PS50929"/>
    </source>
</evidence>
<feature type="transmembrane region" description="Helical" evidence="9">
    <location>
        <begin position="72"/>
        <end position="94"/>
    </location>
</feature>
<dbReference type="GO" id="GO:0016887">
    <property type="term" value="F:ATP hydrolysis activity"/>
    <property type="evidence" value="ECO:0007669"/>
    <property type="project" value="InterPro"/>
</dbReference>
<dbReference type="CDD" id="cd18578">
    <property type="entry name" value="ABC_6TM_Pgp_ABCB1_D2_like"/>
    <property type="match status" value="1"/>
</dbReference>
<dbReference type="SUPFAM" id="SSF90123">
    <property type="entry name" value="ABC transporter transmembrane region"/>
    <property type="match status" value="2"/>
</dbReference>
<protein>
    <submittedName>
        <fullName evidence="12">Uncharacterized protein</fullName>
    </submittedName>
</protein>